<feature type="transmembrane region" description="Helical" evidence="2">
    <location>
        <begin position="337"/>
        <end position="360"/>
    </location>
</feature>
<reference evidence="3 4" key="1">
    <citation type="submission" date="2023-05" db="EMBL/GenBank/DDBJ databases">
        <title>Streptantibioticus silvisoli sp. nov., acidotolerant actinomycetes 1 from pine litter.</title>
        <authorList>
            <person name="Swiecimska M."/>
            <person name="Golinska P."/>
            <person name="Sangal V."/>
            <person name="Wachnowicz B."/>
            <person name="Goodfellow M."/>
        </authorList>
    </citation>
    <scope>NUCLEOTIDE SEQUENCE [LARGE SCALE GENOMIC DNA]</scope>
    <source>
        <strain evidence="3 4">SL54</strain>
    </source>
</reference>
<feature type="region of interest" description="Disordered" evidence="1">
    <location>
        <begin position="241"/>
        <end position="298"/>
    </location>
</feature>
<sequence>MPFTPSHVAAVLPALRGSGSGGVRGRGPLVAAALVAGSLAPDVPFFADSVLPGCHRLGRVTHGTAGVLIVDPLLAVALTVGWAAVRRPVIGLLPAATAGRVTRAFGGPPHHVPHRGVYGLARFWASAALGAGTHVVWDAFTHGGRWGVRRFPVLDHEVAGVPLHHWAQYASSAAGLALVATWTSRTLHDADEKLTEREERGVRRTRARLRPEVGGAAGKGPVAEEPTEGLVAEGLAEARRTAAEWATGRATEPGQATEREQAAEPERATEPARWRGRGQGQGQGQGQATIGSSDQRPSVSVVLTSRQRIAGITLLAGCALAGAVARCRRDRPAGLSGLIASVSFGAGGWLPAGAAALALATRRRTAAG</sequence>
<feature type="compositionally biased region" description="Polar residues" evidence="1">
    <location>
        <begin position="288"/>
        <end position="298"/>
    </location>
</feature>
<dbReference type="Pfam" id="PF13803">
    <property type="entry name" value="DUF4184"/>
    <property type="match status" value="1"/>
</dbReference>
<gene>
    <name evidence="3" type="ORF">POF43_010705</name>
</gene>
<feature type="compositionally biased region" description="Basic and acidic residues" evidence="1">
    <location>
        <begin position="257"/>
        <end position="273"/>
    </location>
</feature>
<evidence type="ECO:0000313" key="4">
    <source>
        <dbReference type="Proteomes" id="UP001156398"/>
    </source>
</evidence>
<accession>A0ABT6VXH0</accession>
<proteinExistence type="predicted"/>
<dbReference type="EMBL" id="JAAGKO020000011">
    <property type="protein sequence ID" value="MDI5963173.1"/>
    <property type="molecule type" value="Genomic_DNA"/>
</dbReference>
<dbReference type="RefSeq" id="WP_282704525.1">
    <property type="nucleotide sequence ID" value="NZ_JAAGKO020000011.1"/>
</dbReference>
<organism evidence="3 4">
    <name type="scientific">Streptantibioticus silvisoli</name>
    <dbReference type="NCBI Taxonomy" id="2705255"/>
    <lineage>
        <taxon>Bacteria</taxon>
        <taxon>Bacillati</taxon>
        <taxon>Actinomycetota</taxon>
        <taxon>Actinomycetes</taxon>
        <taxon>Kitasatosporales</taxon>
        <taxon>Streptomycetaceae</taxon>
        <taxon>Streptantibioticus</taxon>
    </lineage>
</organism>
<name>A0ABT6VXH0_9ACTN</name>
<protein>
    <submittedName>
        <fullName evidence="3">DUF4184 family protein</fullName>
    </submittedName>
</protein>
<evidence type="ECO:0000256" key="1">
    <source>
        <dbReference type="SAM" id="MobiDB-lite"/>
    </source>
</evidence>
<dbReference type="InterPro" id="IPR025238">
    <property type="entry name" value="DUF4184"/>
</dbReference>
<keyword evidence="2" id="KW-1133">Transmembrane helix</keyword>
<feature type="compositionally biased region" description="Low complexity" evidence="1">
    <location>
        <begin position="243"/>
        <end position="256"/>
    </location>
</feature>
<feature type="region of interest" description="Disordered" evidence="1">
    <location>
        <begin position="192"/>
        <end position="227"/>
    </location>
</feature>
<feature type="compositionally biased region" description="Basic and acidic residues" evidence="1">
    <location>
        <begin position="192"/>
        <end position="202"/>
    </location>
</feature>
<keyword evidence="4" id="KW-1185">Reference proteome</keyword>
<keyword evidence="2" id="KW-0812">Transmembrane</keyword>
<evidence type="ECO:0000256" key="2">
    <source>
        <dbReference type="SAM" id="Phobius"/>
    </source>
</evidence>
<comment type="caution">
    <text evidence="3">The sequence shown here is derived from an EMBL/GenBank/DDBJ whole genome shotgun (WGS) entry which is preliminary data.</text>
</comment>
<evidence type="ECO:0000313" key="3">
    <source>
        <dbReference type="EMBL" id="MDI5963173.1"/>
    </source>
</evidence>
<dbReference type="Proteomes" id="UP001156398">
    <property type="component" value="Unassembled WGS sequence"/>
</dbReference>
<keyword evidence="2" id="KW-0472">Membrane</keyword>